<keyword evidence="4" id="KW-1185">Reference proteome</keyword>
<dbReference type="CDD" id="cd08506">
    <property type="entry name" value="PBP2_clavulanate_OppA2"/>
    <property type="match status" value="1"/>
</dbReference>
<dbReference type="InterPro" id="IPR039424">
    <property type="entry name" value="SBP_5"/>
</dbReference>
<dbReference type="InterPro" id="IPR000914">
    <property type="entry name" value="SBP_5_dom"/>
</dbReference>
<sequence length="590" mass="63275">MRMRTGALVAGSAAVALVLSACGSGGDDKTPSTGESTAGVSGFNAATKGVVNPSDKKGGTLKLVNHSDPDSFDPVRAYYAWVWNFQKGYYVRTLLTNAAKPGEDGLKLEADLAEKLPEITDGGKTYTFKLKAGVKFEDGSPITSKDVKYGIERVFAQDVLSGGPTYLVDVLDQGQKYPGPYKDTDPDKLGLKSVETPDDTTIVFKLKEPLSDFNYLLAMPGAGPVQKAKDTGDKYGDKPVSTGPYKFQSYDPGKKAVLVRNENWDPKTDTLRKALPDQIDLTIGTAVEEIDNQLLSGDLDIDTAQTGVQQGAQPKILLDATKKANADTPTTGFIRYFSISTKVPPFDNIHCRKAVQYATDKITMQTARGGAEAGGDIAVNMLPPNIAGHDPALDPYNTKSGKPQIDKAKEELAACGKPNGFDTVIATRNAGKEPKTAEALQAALKNVGINARLDPTDASLYFRSTIGAPSNVKAKGYGLMMAGWGADFPTGYGFLSILVDGRTISQSGNNNYAELDNPEVNKLIDEAKAATDPKAAADIWGKINKIVMDEAVMVPFVYDKALNYRNPRLTNVFVTEYYGMYDFSSLGVSS</sequence>
<dbReference type="GO" id="GO:0042597">
    <property type="term" value="C:periplasmic space"/>
    <property type="evidence" value="ECO:0007669"/>
    <property type="project" value="UniProtKB-ARBA"/>
</dbReference>
<dbReference type="GO" id="GO:0043190">
    <property type="term" value="C:ATP-binding cassette (ABC) transporter complex"/>
    <property type="evidence" value="ECO:0007669"/>
    <property type="project" value="InterPro"/>
</dbReference>
<dbReference type="GO" id="GO:0015833">
    <property type="term" value="P:peptide transport"/>
    <property type="evidence" value="ECO:0007669"/>
    <property type="project" value="TreeGrafter"/>
</dbReference>
<feature type="signal peptide" evidence="1">
    <location>
        <begin position="1"/>
        <end position="21"/>
    </location>
</feature>
<dbReference type="PIRSF" id="PIRSF002741">
    <property type="entry name" value="MppA"/>
    <property type="match status" value="1"/>
</dbReference>
<dbReference type="PANTHER" id="PTHR30290">
    <property type="entry name" value="PERIPLASMIC BINDING COMPONENT OF ABC TRANSPORTER"/>
    <property type="match status" value="1"/>
</dbReference>
<evidence type="ECO:0000313" key="3">
    <source>
        <dbReference type="EMBL" id="UWZ56646.1"/>
    </source>
</evidence>
<dbReference type="InterPro" id="IPR030678">
    <property type="entry name" value="Peptide/Ni-bd"/>
</dbReference>
<name>A0A9Q9IJ96_9ACTN</name>
<evidence type="ECO:0000259" key="2">
    <source>
        <dbReference type="Pfam" id="PF00496"/>
    </source>
</evidence>
<dbReference type="AlphaFoldDB" id="A0A9Q9IJ96"/>
<feature type="domain" description="Solute-binding protein family 5" evidence="2">
    <location>
        <begin position="108"/>
        <end position="502"/>
    </location>
</feature>
<dbReference type="GO" id="GO:1904680">
    <property type="term" value="F:peptide transmembrane transporter activity"/>
    <property type="evidence" value="ECO:0007669"/>
    <property type="project" value="TreeGrafter"/>
</dbReference>
<accession>A0A9Q9IJ96</accession>
<proteinExistence type="predicted"/>
<protein>
    <submittedName>
        <fullName evidence="3">ABC transporter substrate-binding protein</fullName>
    </submittedName>
</protein>
<dbReference type="EMBL" id="CP073767">
    <property type="protein sequence ID" value="UWZ56646.1"/>
    <property type="molecule type" value="Genomic_DNA"/>
</dbReference>
<dbReference type="SUPFAM" id="SSF53850">
    <property type="entry name" value="Periplasmic binding protein-like II"/>
    <property type="match status" value="1"/>
</dbReference>
<evidence type="ECO:0000313" key="4">
    <source>
        <dbReference type="Proteomes" id="UP001058003"/>
    </source>
</evidence>
<dbReference type="Proteomes" id="UP001058003">
    <property type="component" value="Chromosome"/>
</dbReference>
<feature type="chain" id="PRO_5040305184" evidence="1">
    <location>
        <begin position="22"/>
        <end position="590"/>
    </location>
</feature>
<dbReference type="Pfam" id="PF00496">
    <property type="entry name" value="SBP_bac_5"/>
    <property type="match status" value="1"/>
</dbReference>
<dbReference type="Gene3D" id="3.40.190.10">
    <property type="entry name" value="Periplasmic binding protein-like II"/>
    <property type="match status" value="1"/>
</dbReference>
<organism evidence="3 4">
    <name type="scientific">Dactylosporangium aurantiacum</name>
    <dbReference type="NCBI Taxonomy" id="35754"/>
    <lineage>
        <taxon>Bacteria</taxon>
        <taxon>Bacillati</taxon>
        <taxon>Actinomycetota</taxon>
        <taxon>Actinomycetes</taxon>
        <taxon>Micromonosporales</taxon>
        <taxon>Micromonosporaceae</taxon>
        <taxon>Dactylosporangium</taxon>
    </lineage>
</organism>
<reference evidence="3" key="1">
    <citation type="submission" date="2021-04" db="EMBL/GenBank/DDBJ databases">
        <title>Dactylosporangium aurantiacum NRRL B-8018 full assembly.</title>
        <authorList>
            <person name="Hartkoorn R.C."/>
            <person name="Beaudoing E."/>
            <person name="Hot D."/>
        </authorList>
    </citation>
    <scope>NUCLEOTIDE SEQUENCE</scope>
    <source>
        <strain evidence="3">NRRL B-8018</strain>
    </source>
</reference>
<evidence type="ECO:0000256" key="1">
    <source>
        <dbReference type="SAM" id="SignalP"/>
    </source>
</evidence>
<dbReference type="Gene3D" id="3.10.105.10">
    <property type="entry name" value="Dipeptide-binding Protein, Domain 3"/>
    <property type="match status" value="1"/>
</dbReference>
<dbReference type="PROSITE" id="PS51257">
    <property type="entry name" value="PROKAR_LIPOPROTEIN"/>
    <property type="match status" value="1"/>
</dbReference>
<gene>
    <name evidence="3" type="ORF">Daura_11000</name>
</gene>
<keyword evidence="1" id="KW-0732">Signal</keyword>
<dbReference type="KEGG" id="daur:Daura_11000"/>
<dbReference type="PANTHER" id="PTHR30290:SF83">
    <property type="entry name" value="ABC TRANSPORTER SUBSTRATE-BINDING PROTEIN"/>
    <property type="match status" value="1"/>
</dbReference>